<dbReference type="SMART" id="SM00129">
    <property type="entry name" value="KISc"/>
    <property type="match status" value="1"/>
</dbReference>
<keyword evidence="3 9" id="KW-0493">Microtubule</keyword>
<dbReference type="InterPro" id="IPR001752">
    <property type="entry name" value="Kinesin_motor_dom"/>
</dbReference>
<evidence type="ECO:0000313" key="11">
    <source>
        <dbReference type="EMBL" id="KAF6153179.1"/>
    </source>
</evidence>
<dbReference type="GO" id="GO:0007018">
    <property type="term" value="P:microtubule-based movement"/>
    <property type="evidence" value="ECO:0007669"/>
    <property type="project" value="InterPro"/>
</dbReference>
<dbReference type="PANTHER" id="PTHR47970">
    <property type="entry name" value="KINESIN-LIKE PROTEIN KIF11"/>
    <property type="match status" value="1"/>
</dbReference>
<evidence type="ECO:0000256" key="3">
    <source>
        <dbReference type="ARBA" id="ARBA00022701"/>
    </source>
</evidence>
<protein>
    <recommendedName>
        <fullName evidence="9">Kinesin-like protein</fullName>
    </recommendedName>
</protein>
<dbReference type="GO" id="GO:0008574">
    <property type="term" value="F:plus-end-directed microtubule motor activity"/>
    <property type="evidence" value="ECO:0007669"/>
    <property type="project" value="TreeGrafter"/>
</dbReference>
<dbReference type="EMBL" id="JACGCM010001583">
    <property type="protein sequence ID" value="KAF6153179.1"/>
    <property type="molecule type" value="Genomic_DNA"/>
</dbReference>
<dbReference type="GO" id="GO:0051231">
    <property type="term" value="P:spindle elongation"/>
    <property type="evidence" value="ECO:0007669"/>
    <property type="project" value="TreeGrafter"/>
</dbReference>
<comment type="caution">
    <text evidence="11">The sequence shown here is derived from an EMBL/GenBank/DDBJ whole genome shotgun (WGS) entry which is preliminary data.</text>
</comment>
<dbReference type="InterPro" id="IPR047149">
    <property type="entry name" value="KIF11-like"/>
</dbReference>
<evidence type="ECO:0000256" key="8">
    <source>
        <dbReference type="PROSITE-ProRule" id="PRU00283"/>
    </source>
</evidence>
<dbReference type="PROSITE" id="PS00411">
    <property type="entry name" value="KINESIN_MOTOR_1"/>
    <property type="match status" value="1"/>
</dbReference>
<feature type="domain" description="Kinesin motor" evidence="10">
    <location>
        <begin position="199"/>
        <end position="384"/>
    </location>
</feature>
<evidence type="ECO:0000313" key="12">
    <source>
        <dbReference type="Proteomes" id="UP000541444"/>
    </source>
</evidence>
<reference evidence="11 12" key="1">
    <citation type="journal article" date="2020" name="IScience">
        <title>Genome Sequencing of the Endangered Kingdonia uniflora (Circaeasteraceae, Ranunculales) Reveals Potential Mechanisms of Evolutionary Specialization.</title>
        <authorList>
            <person name="Sun Y."/>
            <person name="Deng T."/>
            <person name="Zhang A."/>
            <person name="Moore M.J."/>
            <person name="Landis J.B."/>
            <person name="Lin N."/>
            <person name="Zhang H."/>
            <person name="Zhang X."/>
            <person name="Huang J."/>
            <person name="Zhang X."/>
            <person name="Sun H."/>
            <person name="Wang H."/>
        </authorList>
    </citation>
    <scope>NUCLEOTIDE SEQUENCE [LARGE SCALE GENOMIC DNA]</scope>
    <source>
        <strain evidence="11">TB1705</strain>
        <tissue evidence="11">Leaf</tissue>
    </source>
</reference>
<dbReference type="GO" id="GO:0008017">
    <property type="term" value="F:microtubule binding"/>
    <property type="evidence" value="ECO:0007669"/>
    <property type="project" value="InterPro"/>
</dbReference>
<evidence type="ECO:0000256" key="9">
    <source>
        <dbReference type="RuleBase" id="RU000394"/>
    </source>
</evidence>
<dbReference type="OrthoDB" id="3176171at2759"/>
<dbReference type="InterPro" id="IPR019821">
    <property type="entry name" value="Kinesin_motor_CS"/>
</dbReference>
<dbReference type="PRINTS" id="PR00380">
    <property type="entry name" value="KINESINHEAVY"/>
</dbReference>
<dbReference type="Pfam" id="PF00225">
    <property type="entry name" value="Kinesin"/>
    <property type="match status" value="1"/>
</dbReference>
<dbReference type="InterPro" id="IPR026960">
    <property type="entry name" value="RVT-Znf"/>
</dbReference>
<dbReference type="Gene3D" id="3.40.850.10">
    <property type="entry name" value="Kinesin motor domain"/>
    <property type="match status" value="2"/>
</dbReference>
<evidence type="ECO:0000256" key="7">
    <source>
        <dbReference type="ARBA" id="ARBA00023212"/>
    </source>
</evidence>
<dbReference type="GO" id="GO:0072686">
    <property type="term" value="C:mitotic spindle"/>
    <property type="evidence" value="ECO:0007669"/>
    <property type="project" value="TreeGrafter"/>
</dbReference>
<dbReference type="GO" id="GO:0005876">
    <property type="term" value="C:spindle microtubule"/>
    <property type="evidence" value="ECO:0007669"/>
    <property type="project" value="TreeGrafter"/>
</dbReference>
<dbReference type="Pfam" id="PF13966">
    <property type="entry name" value="zf-RVT"/>
    <property type="match status" value="1"/>
</dbReference>
<evidence type="ECO:0000256" key="1">
    <source>
        <dbReference type="ARBA" id="ARBA00004245"/>
    </source>
</evidence>
<keyword evidence="2" id="KW-0963">Cytoplasm</keyword>
<gene>
    <name evidence="11" type="ORF">GIB67_031133</name>
</gene>
<evidence type="ECO:0000256" key="2">
    <source>
        <dbReference type="ARBA" id="ARBA00022490"/>
    </source>
</evidence>
<comment type="similarity">
    <text evidence="8 9">Belongs to the TRAFAC class myosin-kinesin ATPase superfamily. Kinesin family.</text>
</comment>
<dbReference type="PROSITE" id="PS50067">
    <property type="entry name" value="KINESIN_MOTOR_2"/>
    <property type="match status" value="1"/>
</dbReference>
<dbReference type="GO" id="GO:0005524">
    <property type="term" value="F:ATP binding"/>
    <property type="evidence" value="ECO:0007669"/>
    <property type="project" value="UniProtKB-UniRule"/>
</dbReference>
<feature type="binding site" evidence="8">
    <location>
        <begin position="281"/>
        <end position="288"/>
    </location>
    <ligand>
        <name>ATP</name>
        <dbReference type="ChEBI" id="CHEBI:30616"/>
    </ligand>
</feature>
<organism evidence="11 12">
    <name type="scientific">Kingdonia uniflora</name>
    <dbReference type="NCBI Taxonomy" id="39325"/>
    <lineage>
        <taxon>Eukaryota</taxon>
        <taxon>Viridiplantae</taxon>
        <taxon>Streptophyta</taxon>
        <taxon>Embryophyta</taxon>
        <taxon>Tracheophyta</taxon>
        <taxon>Spermatophyta</taxon>
        <taxon>Magnoliopsida</taxon>
        <taxon>Ranunculales</taxon>
        <taxon>Circaeasteraceae</taxon>
        <taxon>Kingdonia</taxon>
    </lineage>
</organism>
<keyword evidence="12" id="KW-1185">Reference proteome</keyword>
<evidence type="ECO:0000259" key="10">
    <source>
        <dbReference type="PROSITE" id="PS50067"/>
    </source>
</evidence>
<dbReference type="PANTHER" id="PTHR47970:SF9">
    <property type="entry name" value="KINESIN-LIKE PROTEIN KIN-5D"/>
    <property type="match status" value="1"/>
</dbReference>
<dbReference type="SUPFAM" id="SSF52540">
    <property type="entry name" value="P-loop containing nucleoside triphosphate hydrolases"/>
    <property type="match status" value="1"/>
</dbReference>
<dbReference type="GO" id="GO:0090307">
    <property type="term" value="P:mitotic spindle assembly"/>
    <property type="evidence" value="ECO:0007669"/>
    <property type="project" value="TreeGrafter"/>
</dbReference>
<name>A0A7J7ME28_9MAGN</name>
<keyword evidence="6 8" id="KW-0505">Motor protein</keyword>
<accession>A0A7J7ME28</accession>
<dbReference type="Proteomes" id="UP000541444">
    <property type="component" value="Unassembled WGS sequence"/>
</dbReference>
<evidence type="ECO:0000256" key="4">
    <source>
        <dbReference type="ARBA" id="ARBA00022741"/>
    </source>
</evidence>
<sequence length="672" mass="74933">MEAAKIELGFGDFVVELKEFPGLISGPADWKRISDSNKFGLFGTFESASVVPADIQVFTSEAKCKLLGRSNGKTIKHFSIAAKEVCNAFDEAQFMIATDGQGETSSLGRKPNISLGTNLPIEEVHLISKISNLYVLKEEFSSEVDRKVIFPGNDKMVTRSKDRNAIDTKDHTLSSDSYCGLVRHKSVQLSKDGERAAINVAKKMDHEPFFSGEKSGIKEFGSAKKKEIYKNHQLGSKHNCKSNSSMVFGPMSKHKDLFDQAVSPIVNEVLEGYNCTIFAYGQTGTGKTYTMEVGGKKAKNGEFSSDAGVIPRTIRQIFEVLEAENAEYSMKATFLELYNEEISDLLALEECVKFIDDKLKKPIDLIEDGKGGVFVRGLEEEIVTIRFWRKECTPEGEELIKCGKLNLVDLAGSENISRSGAREVQTAVDDLRESSASRTSKLQQEVSSMQDFTHTVKGEWNIHMEKTETHYSEDIASVESGKWKESLGRSALTLVIRAQLSSAATSSLEDLDVANRNLLCSIEDSLKLDNEARGNIDLMVDPCCNDLRDLKSEHYHKIVEITENGGKCLEKEYMRTPLGVILSVLLADAIKYSSIKEAKNVTALQMKCVMCIACDVRVARFTIKTAWNLVRSQSIPIDQMELMWHNLIPAKIQFFNWKLLQGFVAVVQRCYI</sequence>
<dbReference type="InterPro" id="IPR036961">
    <property type="entry name" value="Kinesin_motor_dom_sf"/>
</dbReference>
<dbReference type="AlphaFoldDB" id="A0A7J7ME28"/>
<proteinExistence type="inferred from homology"/>
<keyword evidence="5 8" id="KW-0067">ATP-binding</keyword>
<evidence type="ECO:0000256" key="6">
    <source>
        <dbReference type="ARBA" id="ARBA00023175"/>
    </source>
</evidence>
<comment type="subcellular location">
    <subcellularLocation>
        <location evidence="1">Cytoplasm</location>
        <location evidence="1">Cytoskeleton</location>
    </subcellularLocation>
</comment>
<evidence type="ECO:0000256" key="5">
    <source>
        <dbReference type="ARBA" id="ARBA00022840"/>
    </source>
</evidence>
<keyword evidence="7" id="KW-0206">Cytoskeleton</keyword>
<keyword evidence="4 8" id="KW-0547">Nucleotide-binding</keyword>
<dbReference type="InterPro" id="IPR027417">
    <property type="entry name" value="P-loop_NTPase"/>
</dbReference>